<feature type="binding site" evidence="15">
    <location>
        <position position="71"/>
    </location>
    <ligand>
        <name>Ca(2+)</name>
        <dbReference type="ChEBI" id="CHEBI:29108"/>
        <label>1</label>
    </ligand>
</feature>
<dbReference type="EMBL" id="JBEDUW010000003">
    <property type="protein sequence ID" value="KAK9941345.1"/>
    <property type="molecule type" value="Genomic_DNA"/>
</dbReference>
<evidence type="ECO:0000256" key="13">
    <source>
        <dbReference type="PIRSR" id="PIRSR600823-1"/>
    </source>
</evidence>
<keyword evidence="6 18" id="KW-0575">Peroxidase</keyword>
<evidence type="ECO:0000256" key="14">
    <source>
        <dbReference type="PIRSR" id="PIRSR600823-2"/>
    </source>
</evidence>
<feature type="disulfide bond" evidence="17">
    <location>
        <begin position="124"/>
        <end position="326"/>
    </location>
</feature>
<keyword evidence="7 18" id="KW-0349">Heme</keyword>
<evidence type="ECO:0000256" key="4">
    <source>
        <dbReference type="ARBA" id="ARBA00012313"/>
    </source>
</evidence>
<dbReference type="InterPro" id="IPR010255">
    <property type="entry name" value="Haem_peroxidase_sf"/>
</dbReference>
<dbReference type="GO" id="GO:0005576">
    <property type="term" value="C:extracellular region"/>
    <property type="evidence" value="ECO:0007669"/>
    <property type="project" value="UniProtKB-SubCell"/>
</dbReference>
<feature type="binding site" evidence="15">
    <location>
        <position position="251"/>
    </location>
    <ligand>
        <name>Ca(2+)</name>
        <dbReference type="ChEBI" id="CHEBI:29108"/>
        <label>2</label>
    </ligand>
</feature>
<comment type="caution">
    <text evidence="20">The sequence shown here is derived from an EMBL/GenBank/DDBJ whole genome shotgun (WGS) entry which is preliminary data.</text>
</comment>
<keyword evidence="10 15" id="KW-0408">Iron</keyword>
<comment type="similarity">
    <text evidence="18">Belongs to the peroxidase family. Classical plant (class III) peroxidase subfamily.</text>
</comment>
<comment type="cofactor">
    <cofactor evidence="15 18">
        <name>Ca(2+)</name>
        <dbReference type="ChEBI" id="CHEBI:29108"/>
    </cofactor>
    <text evidence="15 18">Binds 2 calcium ions per subunit.</text>
</comment>
<dbReference type="GO" id="GO:0020037">
    <property type="term" value="F:heme binding"/>
    <property type="evidence" value="ECO:0007669"/>
    <property type="project" value="UniProtKB-UniRule"/>
</dbReference>
<keyword evidence="5 18" id="KW-0964">Secreted</keyword>
<dbReference type="InterPro" id="IPR033905">
    <property type="entry name" value="Secretory_peroxidase"/>
</dbReference>
<feature type="binding site" evidence="15">
    <location>
        <position position="74"/>
    </location>
    <ligand>
        <name>Ca(2+)</name>
        <dbReference type="ChEBI" id="CHEBI:29108"/>
        <label>1</label>
    </ligand>
</feature>
<feature type="disulfide bond" evidence="17">
    <location>
        <begin position="39"/>
        <end position="118"/>
    </location>
</feature>
<organism evidence="20 21">
    <name type="scientific">Rubus argutus</name>
    <name type="common">Southern blackberry</name>
    <dbReference type="NCBI Taxonomy" id="59490"/>
    <lineage>
        <taxon>Eukaryota</taxon>
        <taxon>Viridiplantae</taxon>
        <taxon>Streptophyta</taxon>
        <taxon>Embryophyta</taxon>
        <taxon>Tracheophyta</taxon>
        <taxon>Spermatophyta</taxon>
        <taxon>Magnoliopsida</taxon>
        <taxon>eudicotyledons</taxon>
        <taxon>Gunneridae</taxon>
        <taxon>Pentapetalae</taxon>
        <taxon>rosids</taxon>
        <taxon>fabids</taxon>
        <taxon>Rosales</taxon>
        <taxon>Rosaceae</taxon>
        <taxon>Rosoideae</taxon>
        <taxon>Rosoideae incertae sedis</taxon>
        <taxon>Rubus</taxon>
    </lineage>
</organism>
<feature type="disulfide bond" evidence="17">
    <location>
        <begin position="72"/>
        <end position="77"/>
    </location>
</feature>
<feature type="binding site" evidence="14">
    <location>
        <position position="166"/>
    </location>
    <ligand>
        <name>substrate</name>
    </ligand>
</feature>
<evidence type="ECO:0000313" key="21">
    <source>
        <dbReference type="Proteomes" id="UP001457282"/>
    </source>
</evidence>
<evidence type="ECO:0000256" key="11">
    <source>
        <dbReference type="ARBA" id="ARBA00023157"/>
    </source>
</evidence>
<feature type="binding site" evidence="15">
    <location>
        <position position="248"/>
    </location>
    <ligand>
        <name>Ca(2+)</name>
        <dbReference type="ChEBI" id="CHEBI:29108"/>
        <label>2</label>
    </ligand>
</feature>
<dbReference type="GO" id="GO:0006979">
    <property type="term" value="P:response to oxidative stress"/>
    <property type="evidence" value="ECO:0007669"/>
    <property type="project" value="UniProtKB-UniRule"/>
</dbReference>
<protein>
    <recommendedName>
        <fullName evidence="4 18">Peroxidase</fullName>
        <ecNumber evidence="4 18">1.11.1.7</ecNumber>
    </recommendedName>
</protein>
<comment type="subcellular location">
    <subcellularLocation>
        <location evidence="18">Secreted</location>
    </subcellularLocation>
</comment>
<dbReference type="PRINTS" id="PR00461">
    <property type="entry name" value="PLPEROXIDASE"/>
</dbReference>
<dbReference type="InterPro" id="IPR019794">
    <property type="entry name" value="Peroxidases_AS"/>
</dbReference>
<name>A0AAW1XX61_RUBAR</name>
<dbReference type="InterPro" id="IPR019793">
    <property type="entry name" value="Peroxidases_heam-ligand_BS"/>
</dbReference>
<dbReference type="PANTHER" id="PTHR31388">
    <property type="entry name" value="PEROXIDASE 72-RELATED"/>
    <property type="match status" value="1"/>
</dbReference>
<dbReference type="Gene3D" id="1.10.520.10">
    <property type="match status" value="1"/>
</dbReference>
<evidence type="ECO:0000256" key="6">
    <source>
        <dbReference type="ARBA" id="ARBA00022559"/>
    </source>
</evidence>
<evidence type="ECO:0000256" key="2">
    <source>
        <dbReference type="ARBA" id="ARBA00002322"/>
    </source>
</evidence>
<feature type="binding site" evidence="15">
    <location>
        <position position="256"/>
    </location>
    <ligand>
        <name>Ca(2+)</name>
        <dbReference type="ChEBI" id="CHEBI:29108"/>
        <label>2</label>
    </ligand>
</feature>
<evidence type="ECO:0000256" key="17">
    <source>
        <dbReference type="PIRSR" id="PIRSR600823-5"/>
    </source>
</evidence>
<evidence type="ECO:0000256" key="1">
    <source>
        <dbReference type="ARBA" id="ARBA00000189"/>
    </source>
</evidence>
<dbReference type="Pfam" id="PF00141">
    <property type="entry name" value="peroxidase"/>
    <property type="match status" value="1"/>
</dbReference>
<dbReference type="FunFam" id="1.10.420.10:FF:000001">
    <property type="entry name" value="Peroxidase"/>
    <property type="match status" value="1"/>
</dbReference>
<gene>
    <name evidence="20" type="ORF">M0R45_017951</name>
</gene>
<feature type="disulfide bond" evidence="17">
    <location>
        <begin position="203"/>
        <end position="235"/>
    </location>
</feature>
<evidence type="ECO:0000256" key="18">
    <source>
        <dbReference type="RuleBase" id="RU362060"/>
    </source>
</evidence>
<comment type="catalytic activity">
    <reaction evidence="1 18">
        <text>2 a phenolic donor + H2O2 = 2 a phenolic radical donor + 2 H2O</text>
        <dbReference type="Rhea" id="RHEA:56136"/>
        <dbReference type="ChEBI" id="CHEBI:15377"/>
        <dbReference type="ChEBI" id="CHEBI:16240"/>
        <dbReference type="ChEBI" id="CHEBI:139520"/>
        <dbReference type="ChEBI" id="CHEBI:139521"/>
        <dbReference type="EC" id="1.11.1.7"/>
    </reaction>
</comment>
<keyword evidence="15 18" id="KW-0106">Calcium</keyword>
<evidence type="ECO:0000256" key="9">
    <source>
        <dbReference type="ARBA" id="ARBA00023002"/>
    </source>
</evidence>
<accession>A0AAW1XX61</accession>
<evidence type="ECO:0000256" key="8">
    <source>
        <dbReference type="ARBA" id="ARBA00022723"/>
    </source>
</evidence>
<keyword evidence="21" id="KW-1185">Reference proteome</keyword>
<evidence type="ECO:0000256" key="7">
    <source>
        <dbReference type="ARBA" id="ARBA00022617"/>
    </source>
</evidence>
<dbReference type="FunFam" id="1.10.520.10:FF:000008">
    <property type="entry name" value="Peroxidase"/>
    <property type="match status" value="1"/>
</dbReference>
<dbReference type="PROSITE" id="PS50873">
    <property type="entry name" value="PEROXIDASE_4"/>
    <property type="match status" value="1"/>
</dbReference>
<dbReference type="EC" id="1.11.1.7" evidence="4 18"/>
<feature type="binding site" evidence="15">
    <location>
        <position position="80"/>
    </location>
    <ligand>
        <name>Ca(2+)</name>
        <dbReference type="ChEBI" id="CHEBI:29108"/>
        <label>1</label>
    </ligand>
</feature>
<keyword evidence="12 18" id="KW-0376">Hydrogen peroxide</keyword>
<evidence type="ECO:0000256" key="3">
    <source>
        <dbReference type="ARBA" id="ARBA00006873"/>
    </source>
</evidence>
<dbReference type="GO" id="GO:0046872">
    <property type="term" value="F:metal ion binding"/>
    <property type="evidence" value="ECO:0007669"/>
    <property type="project" value="UniProtKB-UniRule"/>
</dbReference>
<evidence type="ECO:0000256" key="15">
    <source>
        <dbReference type="PIRSR" id="PIRSR600823-3"/>
    </source>
</evidence>
<feature type="domain" description="Plant heme peroxidase family profile" evidence="19">
    <location>
        <begin position="29"/>
        <end position="330"/>
    </location>
</feature>
<dbReference type="PANTHER" id="PTHR31388:SF147">
    <property type="entry name" value="PEROXIDASE 58"/>
    <property type="match status" value="1"/>
</dbReference>
<comment type="cofactor">
    <cofactor evidence="15 18">
        <name>heme b</name>
        <dbReference type="ChEBI" id="CHEBI:60344"/>
    </cofactor>
    <text evidence="15 18">Binds 1 heme b (iron(II)-protoporphyrin IX) group per subunit.</text>
</comment>
<comment type="similarity">
    <text evidence="3">Belongs to the peroxidase family. Ascorbate peroxidase subfamily.</text>
</comment>
<evidence type="ECO:0000256" key="5">
    <source>
        <dbReference type="ARBA" id="ARBA00022525"/>
    </source>
</evidence>
<dbReference type="Proteomes" id="UP001457282">
    <property type="component" value="Unassembled WGS sequence"/>
</dbReference>
<feature type="binding site" evidence="15">
    <location>
        <position position="78"/>
    </location>
    <ligand>
        <name>Ca(2+)</name>
        <dbReference type="ChEBI" id="CHEBI:29108"/>
        <label>1</label>
    </ligand>
</feature>
<feature type="active site" description="Proton acceptor" evidence="13">
    <location>
        <position position="70"/>
    </location>
</feature>
<dbReference type="PROSITE" id="PS00435">
    <property type="entry name" value="PEROXIDASE_1"/>
    <property type="match status" value="1"/>
</dbReference>
<dbReference type="AlphaFoldDB" id="A0AAW1XX61"/>
<keyword evidence="11 17" id="KW-1015">Disulfide bond</keyword>
<evidence type="ECO:0000313" key="20">
    <source>
        <dbReference type="EMBL" id="KAK9941345.1"/>
    </source>
</evidence>
<sequence length="330" mass="35888">MSPLSNIAVVAIIVVTTSHVLGLGLNNYILGPSFYETTCPNMSSIVRKVVEKAQLNDHRVGPKLLRVHFHDCFVNGCDGSLLLDNADGIESEKDARPNQSTEGYDVVDDIKSDLENACPGVVSCADILAIASQILVSMNGGPTWEVPLGRRDSRMAYKNGVTANIPTPSENLGRITQKFINAGLDSTDLVALSGAHAFGRAKCVTFVGRLYNFNNTGKPDPSLDPSYLKTLRQKCTIGGDNRTLVDLDPTTPDDFDNNYFKNLQNQRGLLQTDQELYSTSGAETLAIVNQFANSQSSFFDSFAQSMIKMGNINPLTGSQGEIRSDCRRIN</sequence>
<dbReference type="PRINTS" id="PR00458">
    <property type="entry name" value="PEROXIDASE"/>
</dbReference>
<dbReference type="Gene3D" id="1.10.420.10">
    <property type="entry name" value="Peroxidase, domain 2"/>
    <property type="match status" value="1"/>
</dbReference>
<evidence type="ECO:0000256" key="12">
    <source>
        <dbReference type="ARBA" id="ARBA00023324"/>
    </source>
</evidence>
<proteinExistence type="inferred from homology"/>
<feature type="binding site" evidence="15">
    <location>
        <position position="76"/>
    </location>
    <ligand>
        <name>Ca(2+)</name>
        <dbReference type="ChEBI" id="CHEBI:29108"/>
        <label>1</label>
    </ligand>
</feature>
<comment type="function">
    <text evidence="2">Removal of H(2)O(2), oxidation of toxic reductants, biosynthesis and degradation of lignin, suberization, auxin catabolism, response to environmental stresses such as wounding, pathogen attack and oxidative stress. These functions might be dependent on each isozyme/isoform in each plant tissue.</text>
</comment>
<keyword evidence="9 18" id="KW-0560">Oxidoreductase</keyword>
<evidence type="ECO:0000256" key="10">
    <source>
        <dbReference type="ARBA" id="ARBA00023004"/>
    </source>
</evidence>
<dbReference type="CDD" id="cd00693">
    <property type="entry name" value="secretory_peroxidase"/>
    <property type="match status" value="1"/>
</dbReference>
<dbReference type="InterPro" id="IPR002016">
    <property type="entry name" value="Haem_peroxidase"/>
</dbReference>
<dbReference type="GO" id="GO:0042744">
    <property type="term" value="P:hydrogen peroxide catabolic process"/>
    <property type="evidence" value="ECO:0007669"/>
    <property type="project" value="UniProtKB-KW"/>
</dbReference>
<feature type="site" description="Transition state stabilizer" evidence="16">
    <location>
        <position position="66"/>
    </location>
</feature>
<dbReference type="PROSITE" id="PS00436">
    <property type="entry name" value="PEROXIDASE_2"/>
    <property type="match status" value="1"/>
</dbReference>
<evidence type="ECO:0000256" key="16">
    <source>
        <dbReference type="PIRSR" id="PIRSR600823-4"/>
    </source>
</evidence>
<keyword evidence="8 15" id="KW-0479">Metal-binding</keyword>
<feature type="binding site" description="axial binding residue" evidence="15">
    <location>
        <position position="196"/>
    </location>
    <ligand>
        <name>heme b</name>
        <dbReference type="ChEBI" id="CHEBI:60344"/>
    </ligand>
    <ligandPart>
        <name>Fe</name>
        <dbReference type="ChEBI" id="CHEBI:18248"/>
    </ligandPart>
</feature>
<dbReference type="InterPro" id="IPR000823">
    <property type="entry name" value="Peroxidase_pln"/>
</dbReference>
<dbReference type="GO" id="GO:0140825">
    <property type="term" value="F:lactoperoxidase activity"/>
    <property type="evidence" value="ECO:0007669"/>
    <property type="project" value="UniProtKB-EC"/>
</dbReference>
<dbReference type="SUPFAM" id="SSF48113">
    <property type="entry name" value="Heme-dependent peroxidases"/>
    <property type="match status" value="1"/>
</dbReference>
<feature type="binding site" evidence="15">
    <location>
        <position position="92"/>
    </location>
    <ligand>
        <name>Ca(2+)</name>
        <dbReference type="ChEBI" id="CHEBI:29108"/>
        <label>1</label>
    </ligand>
</feature>
<evidence type="ECO:0000259" key="19">
    <source>
        <dbReference type="PROSITE" id="PS50873"/>
    </source>
</evidence>
<reference evidence="20 21" key="1">
    <citation type="journal article" date="2023" name="G3 (Bethesda)">
        <title>A chromosome-length genome assembly and annotation of blackberry (Rubus argutus, cv. 'Hillquist').</title>
        <authorList>
            <person name="Bruna T."/>
            <person name="Aryal R."/>
            <person name="Dudchenko O."/>
            <person name="Sargent D.J."/>
            <person name="Mead D."/>
            <person name="Buti M."/>
            <person name="Cavallini A."/>
            <person name="Hytonen T."/>
            <person name="Andres J."/>
            <person name="Pham M."/>
            <person name="Weisz D."/>
            <person name="Mascagni F."/>
            <person name="Usai G."/>
            <person name="Natali L."/>
            <person name="Bassil N."/>
            <person name="Fernandez G.E."/>
            <person name="Lomsadze A."/>
            <person name="Armour M."/>
            <person name="Olukolu B."/>
            <person name="Poorten T."/>
            <person name="Britton C."/>
            <person name="Davik J."/>
            <person name="Ashrafi H."/>
            <person name="Aiden E.L."/>
            <person name="Borodovsky M."/>
            <person name="Worthington M."/>
        </authorList>
    </citation>
    <scope>NUCLEOTIDE SEQUENCE [LARGE SCALE GENOMIC DNA]</scope>
    <source>
        <strain evidence="20">PI 553951</strain>
    </source>
</reference>